<name>A0A1H8SZD1_9PSEU</name>
<dbReference type="Proteomes" id="UP000198582">
    <property type="component" value="Unassembled WGS sequence"/>
</dbReference>
<reference evidence="1 2" key="1">
    <citation type="submission" date="2016-10" db="EMBL/GenBank/DDBJ databases">
        <authorList>
            <person name="de Groot N.N."/>
        </authorList>
    </citation>
    <scope>NUCLEOTIDE SEQUENCE [LARGE SCALE GENOMIC DNA]</scope>
    <source>
        <strain evidence="1 2">DSM 44993</strain>
    </source>
</reference>
<dbReference type="STRING" id="394193.SAMN04489732_102345"/>
<accession>A0A1H8SZD1</accession>
<protein>
    <submittedName>
        <fullName evidence="1">Uncharacterized protein</fullName>
    </submittedName>
</protein>
<evidence type="ECO:0000313" key="2">
    <source>
        <dbReference type="Proteomes" id="UP000198582"/>
    </source>
</evidence>
<dbReference type="AlphaFoldDB" id="A0A1H8SZD1"/>
<keyword evidence="2" id="KW-1185">Reference proteome</keyword>
<dbReference type="EMBL" id="FOEF01000002">
    <property type="protein sequence ID" value="SEO83855.1"/>
    <property type="molecule type" value="Genomic_DNA"/>
</dbReference>
<proteinExistence type="predicted"/>
<sequence>MQVVVIEPGGVRTEVAARGVATANRLAALRTRLTCVLDRVMAAGVRRHYPKGATA</sequence>
<organism evidence="1 2">
    <name type="scientific">Amycolatopsis saalfeldensis</name>
    <dbReference type="NCBI Taxonomy" id="394193"/>
    <lineage>
        <taxon>Bacteria</taxon>
        <taxon>Bacillati</taxon>
        <taxon>Actinomycetota</taxon>
        <taxon>Actinomycetes</taxon>
        <taxon>Pseudonocardiales</taxon>
        <taxon>Pseudonocardiaceae</taxon>
        <taxon>Amycolatopsis</taxon>
    </lineage>
</organism>
<evidence type="ECO:0000313" key="1">
    <source>
        <dbReference type="EMBL" id="SEO83855.1"/>
    </source>
</evidence>
<gene>
    <name evidence="1" type="ORF">SAMN04489732_102345</name>
</gene>